<feature type="coiled-coil region" evidence="1">
    <location>
        <begin position="13"/>
        <end position="40"/>
    </location>
</feature>
<sequence length="166" mass="19343">MSDPLTSFLQKSDQELSDEIKSLSKKLNLIEQEKNHLEAQETSMLQNLIEKLLPILDKVYAGGIKFPIADTGHCYPEIVLFYDERKKVFYTLTKNGEIMERDFITPSDVNLMPTWVFVSHCPLEIVTQNMVSAIEQYRSFVIDAEQKHQRRKEFLLNHPQLKIPTM</sequence>
<gene>
    <name evidence="2" type="ORF">F9B85_04565</name>
</gene>
<name>A0A6I0F5D7_9FIRM</name>
<dbReference type="OrthoDB" id="2081257at2"/>
<organism evidence="2 3">
    <name type="scientific">Heliorestis acidaminivorans</name>
    <dbReference type="NCBI Taxonomy" id="553427"/>
    <lineage>
        <taxon>Bacteria</taxon>
        <taxon>Bacillati</taxon>
        <taxon>Bacillota</taxon>
        <taxon>Clostridia</taxon>
        <taxon>Eubacteriales</taxon>
        <taxon>Heliobacteriaceae</taxon>
        <taxon>Heliorestis</taxon>
    </lineage>
</organism>
<reference evidence="2 3" key="1">
    <citation type="submission" date="2019-10" db="EMBL/GenBank/DDBJ databases">
        <title>Whole-genome sequence of the extremophile Heliorestis acidaminivorans DSM 24790.</title>
        <authorList>
            <person name="Kyndt J.A."/>
            <person name="Meyer T.E."/>
        </authorList>
    </citation>
    <scope>NUCLEOTIDE SEQUENCE [LARGE SCALE GENOMIC DNA]</scope>
    <source>
        <strain evidence="2 3">DSM 24790</strain>
    </source>
</reference>
<dbReference type="Proteomes" id="UP000468766">
    <property type="component" value="Unassembled WGS sequence"/>
</dbReference>
<accession>A0A6I0F5D7</accession>
<dbReference type="RefSeq" id="WP_151618964.1">
    <property type="nucleotide sequence ID" value="NZ_WBXO01000002.1"/>
</dbReference>
<proteinExistence type="predicted"/>
<dbReference type="EMBL" id="WBXO01000002">
    <property type="protein sequence ID" value="KAB2953887.1"/>
    <property type="molecule type" value="Genomic_DNA"/>
</dbReference>
<dbReference type="AlphaFoldDB" id="A0A6I0F5D7"/>
<evidence type="ECO:0000256" key="1">
    <source>
        <dbReference type="SAM" id="Coils"/>
    </source>
</evidence>
<evidence type="ECO:0000313" key="2">
    <source>
        <dbReference type="EMBL" id="KAB2953887.1"/>
    </source>
</evidence>
<keyword evidence="1" id="KW-0175">Coiled coil</keyword>
<comment type="caution">
    <text evidence="2">The sequence shown here is derived from an EMBL/GenBank/DDBJ whole genome shotgun (WGS) entry which is preliminary data.</text>
</comment>
<keyword evidence="3" id="KW-1185">Reference proteome</keyword>
<evidence type="ECO:0000313" key="3">
    <source>
        <dbReference type="Proteomes" id="UP000468766"/>
    </source>
</evidence>
<protein>
    <submittedName>
        <fullName evidence="2">Uncharacterized protein</fullName>
    </submittedName>
</protein>